<keyword evidence="3" id="KW-1015">Disulfide bond</keyword>
<dbReference type="Pfam" id="PF13517">
    <property type="entry name" value="FG-GAP_3"/>
    <property type="match status" value="2"/>
</dbReference>
<dbReference type="EC" id="3.4.21.-" evidence="7"/>
<dbReference type="AlphaFoldDB" id="A0AAU1U8B1"/>
<dbReference type="CDD" id="cd00190">
    <property type="entry name" value="Tryp_SPc"/>
    <property type="match status" value="1"/>
</dbReference>
<dbReference type="InterPro" id="IPR001254">
    <property type="entry name" value="Trypsin_dom"/>
</dbReference>
<dbReference type="Gene3D" id="2.40.10.10">
    <property type="entry name" value="Trypsin-like serine proteases"/>
    <property type="match status" value="1"/>
</dbReference>
<name>A0AAU1U8B1_9ACTN</name>
<dbReference type="PROSITE" id="PS00135">
    <property type="entry name" value="TRYPSIN_SER"/>
    <property type="match status" value="1"/>
</dbReference>
<sequence length="578" mass="60315">MDISVSGSGRHRRRLGKVLPAAAAGLALIGAGAFAVTSYAGESDTGRVVQPPPGTKTAEPAAAASPSPSGDRTVTPRIIGGTASAASWMLQLVYNDPAGGSYFVCGGTLVAPNKVLTAAHCVHDENGNRQDWGKYGEVAVGTSKSVTVAGNGATYIDVTRSWVRDGYDPDAITNDVALLTLAKPVAQTTLELAGPGDSALYAAGTNATVYGWGLTSSNEDTADIASQLQKVTLPLNSDDACTQNLDPYFQAGKMICAGQLGTGDDSTGKTTCPGDSGGPLVVGDKVVGIVSWGISQGQQLCNVSGTYEAFTKVSTYQPKVRPRIDDTDISRNGKADLFVRASSGGKGYVKESTGSGFATRKTLSGSWSAYNLVLQADMNRDGYQDFVIRRRSDGNVYWRHRSASSSTYTDTKIASDWATRKFIVVPGDVTGDRYPDLLSATSGGTLYLYPGKGDGTYGTRTTVGSGYQVFNSLRGKGDFTGDGRSDLIARGSGGKLYLLKGTGKASAPFETGVQVRTWDGYNAFAAPGDVTGDGKADYVARTPGGTLYLYPGTGTASSEIFATRIKIGTGYTQYNIFG</sequence>
<dbReference type="SUPFAM" id="SSF50494">
    <property type="entry name" value="Trypsin-like serine proteases"/>
    <property type="match status" value="1"/>
</dbReference>
<evidence type="ECO:0000256" key="2">
    <source>
        <dbReference type="ARBA" id="ARBA00022729"/>
    </source>
</evidence>
<dbReference type="PANTHER" id="PTHR24276:SF98">
    <property type="entry name" value="FI18310P1-RELATED"/>
    <property type="match status" value="1"/>
</dbReference>
<evidence type="ECO:0000256" key="3">
    <source>
        <dbReference type="ARBA" id="ARBA00023157"/>
    </source>
</evidence>
<dbReference type="PRINTS" id="PR00722">
    <property type="entry name" value="CHYMOTRYPSIN"/>
</dbReference>
<dbReference type="InterPro" id="IPR033116">
    <property type="entry name" value="TRYPSIN_SER"/>
</dbReference>
<dbReference type="PROSITE" id="PS00134">
    <property type="entry name" value="TRYPSIN_HIS"/>
    <property type="match status" value="1"/>
</dbReference>
<dbReference type="GO" id="GO:0006508">
    <property type="term" value="P:proteolysis"/>
    <property type="evidence" value="ECO:0007669"/>
    <property type="project" value="UniProtKB-KW"/>
</dbReference>
<reference evidence="7" key="1">
    <citation type="submission" date="2022-10" db="EMBL/GenBank/DDBJ databases">
        <title>The complete genomes of actinobacterial strains from the NBC collection.</title>
        <authorList>
            <person name="Joergensen T.S."/>
            <person name="Alvarez Arevalo M."/>
            <person name="Sterndorff E.B."/>
            <person name="Faurdal D."/>
            <person name="Vuksanovic O."/>
            <person name="Mourched A.-S."/>
            <person name="Charusanti P."/>
            <person name="Shaw S."/>
            <person name="Blin K."/>
            <person name="Weber T."/>
        </authorList>
    </citation>
    <scope>NUCLEOTIDE SEQUENCE</scope>
    <source>
        <strain evidence="7">NBC_00119</strain>
    </source>
</reference>
<dbReference type="InterPro" id="IPR013517">
    <property type="entry name" value="FG-GAP"/>
</dbReference>
<organism evidence="7">
    <name type="scientific">Streptomyces sp. NBC_00119</name>
    <dbReference type="NCBI Taxonomy" id="2975659"/>
    <lineage>
        <taxon>Bacteria</taxon>
        <taxon>Bacillati</taxon>
        <taxon>Actinomycetota</taxon>
        <taxon>Actinomycetes</taxon>
        <taxon>Kitasatosporales</taxon>
        <taxon>Streptomycetaceae</taxon>
        <taxon>Streptomyces</taxon>
    </lineage>
</organism>
<gene>
    <name evidence="7" type="ORF">OHU69_19745</name>
</gene>
<evidence type="ECO:0000259" key="6">
    <source>
        <dbReference type="PROSITE" id="PS50240"/>
    </source>
</evidence>
<evidence type="ECO:0000313" key="7">
    <source>
        <dbReference type="EMBL" id="WTS13086.1"/>
    </source>
</evidence>
<dbReference type="Pfam" id="PF00089">
    <property type="entry name" value="Trypsin"/>
    <property type="match status" value="1"/>
</dbReference>
<comment type="similarity">
    <text evidence="1">Belongs to the peptidase S1 family.</text>
</comment>
<dbReference type="InterPro" id="IPR018114">
    <property type="entry name" value="TRYPSIN_HIS"/>
</dbReference>
<keyword evidence="2" id="KW-0732">Signal</keyword>
<keyword evidence="4 7" id="KW-0378">Hydrolase</keyword>
<feature type="compositionally biased region" description="Low complexity" evidence="5">
    <location>
        <begin position="55"/>
        <end position="70"/>
    </location>
</feature>
<evidence type="ECO:0000256" key="1">
    <source>
        <dbReference type="ARBA" id="ARBA00007664"/>
    </source>
</evidence>
<dbReference type="InterPro" id="IPR009003">
    <property type="entry name" value="Peptidase_S1_PA"/>
</dbReference>
<protein>
    <submittedName>
        <fullName evidence="7">Trypsin-like serine protease</fullName>
        <ecNumber evidence="7">3.4.21.-</ecNumber>
    </submittedName>
</protein>
<feature type="domain" description="Peptidase S1" evidence="6">
    <location>
        <begin position="78"/>
        <end position="325"/>
    </location>
</feature>
<dbReference type="InterPro" id="IPR050430">
    <property type="entry name" value="Peptidase_S1"/>
</dbReference>
<dbReference type="SUPFAM" id="SSF69318">
    <property type="entry name" value="Integrin alpha N-terminal domain"/>
    <property type="match status" value="1"/>
</dbReference>
<keyword evidence="4 7" id="KW-0645">Protease</keyword>
<dbReference type="SMART" id="SM00020">
    <property type="entry name" value="Tryp_SPc"/>
    <property type="match status" value="1"/>
</dbReference>
<evidence type="ECO:0000256" key="4">
    <source>
        <dbReference type="RuleBase" id="RU363034"/>
    </source>
</evidence>
<keyword evidence="4" id="KW-0720">Serine protease</keyword>
<dbReference type="PROSITE" id="PS50240">
    <property type="entry name" value="TRYPSIN_DOM"/>
    <property type="match status" value="1"/>
</dbReference>
<dbReference type="PANTHER" id="PTHR24276">
    <property type="entry name" value="POLYSERASE-RELATED"/>
    <property type="match status" value="1"/>
</dbReference>
<dbReference type="GO" id="GO:0004252">
    <property type="term" value="F:serine-type endopeptidase activity"/>
    <property type="evidence" value="ECO:0007669"/>
    <property type="project" value="InterPro"/>
</dbReference>
<proteinExistence type="inferred from homology"/>
<evidence type="ECO:0000256" key="5">
    <source>
        <dbReference type="SAM" id="MobiDB-lite"/>
    </source>
</evidence>
<feature type="region of interest" description="Disordered" evidence="5">
    <location>
        <begin position="43"/>
        <end position="75"/>
    </location>
</feature>
<dbReference type="InterPro" id="IPR001314">
    <property type="entry name" value="Peptidase_S1A"/>
</dbReference>
<accession>A0AAU1U8B1</accession>
<dbReference type="InterPro" id="IPR028994">
    <property type="entry name" value="Integrin_alpha_N"/>
</dbReference>
<dbReference type="EMBL" id="CP108195">
    <property type="protein sequence ID" value="WTS13086.1"/>
    <property type="molecule type" value="Genomic_DNA"/>
</dbReference>
<dbReference type="InterPro" id="IPR043504">
    <property type="entry name" value="Peptidase_S1_PA_chymotrypsin"/>
</dbReference>